<reference evidence="7 8" key="1">
    <citation type="submission" date="2015-06" db="EMBL/GenBank/DDBJ databases">
        <title>Draft genome sequence of an Alphaproteobacteria species associated to the Mediterranean sponge Oscarella lobularis.</title>
        <authorList>
            <person name="Jourda C."/>
            <person name="Santini S."/>
            <person name="Claverie J.-M."/>
        </authorList>
    </citation>
    <scope>NUCLEOTIDE SEQUENCE [LARGE SCALE GENOMIC DNA]</scope>
    <source>
        <strain evidence="7">IGS</strain>
    </source>
</reference>
<keyword evidence="8" id="KW-1185">Reference proteome</keyword>
<proteinExistence type="predicted"/>
<dbReference type="GO" id="GO:0006310">
    <property type="term" value="P:DNA recombination"/>
    <property type="evidence" value="ECO:0007669"/>
    <property type="project" value="UniProtKB-KW"/>
</dbReference>
<gene>
    <name evidence="7" type="ORF">AIOL_001950</name>
</gene>
<dbReference type="GO" id="GO:0003677">
    <property type="term" value="F:DNA binding"/>
    <property type="evidence" value="ECO:0007669"/>
    <property type="project" value="UniProtKB-UniRule"/>
</dbReference>
<dbReference type="CDD" id="cd00796">
    <property type="entry name" value="INT_Rci_Hp1_C"/>
    <property type="match status" value="1"/>
</dbReference>
<organism evidence="7 8">
    <name type="scientific">Candidatus Rhodobacter oscarellae</name>
    <dbReference type="NCBI Taxonomy" id="1675527"/>
    <lineage>
        <taxon>Bacteria</taxon>
        <taxon>Pseudomonadati</taxon>
        <taxon>Pseudomonadota</taxon>
        <taxon>Alphaproteobacteria</taxon>
        <taxon>Rhodobacterales</taxon>
        <taxon>Rhodobacter group</taxon>
        <taxon>Rhodobacter</taxon>
    </lineage>
</organism>
<dbReference type="InterPro" id="IPR013762">
    <property type="entry name" value="Integrase-like_cat_sf"/>
</dbReference>
<dbReference type="PROSITE" id="PS51898">
    <property type="entry name" value="TYR_RECOMBINASE"/>
    <property type="match status" value="1"/>
</dbReference>
<dbReference type="AlphaFoldDB" id="A0A0J9E2Q8"/>
<evidence type="ECO:0000259" key="5">
    <source>
        <dbReference type="PROSITE" id="PS51898"/>
    </source>
</evidence>
<dbReference type="InterPro" id="IPR011010">
    <property type="entry name" value="DNA_brk_join_enz"/>
</dbReference>
<dbReference type="PANTHER" id="PTHR30349:SF94">
    <property type="entry name" value="INTEGRASE_RECOMBINASE HI_1414-RELATED"/>
    <property type="match status" value="1"/>
</dbReference>
<evidence type="ECO:0000256" key="1">
    <source>
        <dbReference type="ARBA" id="ARBA00022908"/>
    </source>
</evidence>
<dbReference type="InterPro" id="IPR050090">
    <property type="entry name" value="Tyrosine_recombinase_XerCD"/>
</dbReference>
<dbReference type="InterPro" id="IPR010998">
    <property type="entry name" value="Integrase_recombinase_N"/>
</dbReference>
<name>A0A0J9E2Q8_9RHOB</name>
<keyword evidence="1" id="KW-0229">DNA integration</keyword>
<evidence type="ECO:0000259" key="6">
    <source>
        <dbReference type="PROSITE" id="PS51900"/>
    </source>
</evidence>
<dbReference type="Gene3D" id="1.10.443.10">
    <property type="entry name" value="Intergrase catalytic core"/>
    <property type="match status" value="1"/>
</dbReference>
<dbReference type="Pfam" id="PF00589">
    <property type="entry name" value="Phage_integrase"/>
    <property type="match status" value="1"/>
</dbReference>
<evidence type="ECO:0000256" key="4">
    <source>
        <dbReference type="PROSITE-ProRule" id="PRU01248"/>
    </source>
</evidence>
<dbReference type="STRING" id="1675527.AIOL_001950"/>
<feature type="domain" description="Tyr recombinase" evidence="5">
    <location>
        <begin position="185"/>
        <end position="361"/>
    </location>
</feature>
<protein>
    <submittedName>
        <fullName evidence="7">Site-specific recombinase, phage integrase family</fullName>
    </submittedName>
</protein>
<evidence type="ECO:0000313" key="7">
    <source>
        <dbReference type="EMBL" id="KMW56992.1"/>
    </source>
</evidence>
<dbReference type="InterPro" id="IPR044068">
    <property type="entry name" value="CB"/>
</dbReference>
<dbReference type="InterPro" id="IPR002104">
    <property type="entry name" value="Integrase_catalytic"/>
</dbReference>
<dbReference type="PANTHER" id="PTHR30349">
    <property type="entry name" value="PHAGE INTEGRASE-RELATED"/>
    <property type="match status" value="1"/>
</dbReference>
<feature type="domain" description="Core-binding (CB)" evidence="6">
    <location>
        <begin position="78"/>
        <end position="155"/>
    </location>
</feature>
<accession>A0A0J9E2Q8</accession>
<dbReference type="GO" id="GO:0015074">
    <property type="term" value="P:DNA integration"/>
    <property type="evidence" value="ECO:0007669"/>
    <property type="project" value="UniProtKB-KW"/>
</dbReference>
<sequence>MFRFSKSCSAMAHIIERKRKDGSVAYLAQIAIKRKGKWVHREARSFDRKSAASAWLKKRMKEIEAAGEDLSSIRNRGRTLADAIDRYTRESVKEIGRTKAQVLRAICEYDIADMACSDIQSHDIVAFAKEIGATRTPSTVSNYLSHLGAVFALARPAWGMELDQQAMKDAFVVCSRLGITGKGRSRDRRPTLDELDALLTFFEDKHTRRPSSLPMHRVVGFALFSTRRQEEITRVAWDGLDTEHSRVFITDMKHPGDKIGNDVWCDLPEHALKIALAMPRNKDMVFPYHSDTISASFTRACKFLGIEDLRFHDLRHEGVSRLFETGLSIPQVAAVSGHRSWSSLQRYTHIKQTGDKYEGWEWLDRLTVPLPKKKAQRIANPKASINKTAT</sequence>
<evidence type="ECO:0000313" key="8">
    <source>
        <dbReference type="Proteomes" id="UP000037178"/>
    </source>
</evidence>
<evidence type="ECO:0000256" key="3">
    <source>
        <dbReference type="ARBA" id="ARBA00023172"/>
    </source>
</evidence>
<dbReference type="Gene3D" id="1.10.150.130">
    <property type="match status" value="1"/>
</dbReference>
<comment type="caution">
    <text evidence="7">The sequence shown here is derived from an EMBL/GenBank/DDBJ whole genome shotgun (WGS) entry which is preliminary data.</text>
</comment>
<dbReference type="PROSITE" id="PS51900">
    <property type="entry name" value="CB"/>
    <property type="match status" value="1"/>
</dbReference>
<keyword evidence="3" id="KW-0233">DNA recombination</keyword>
<dbReference type="PATRIC" id="fig|1675527.3.peg.2050"/>
<keyword evidence="2 4" id="KW-0238">DNA-binding</keyword>
<dbReference type="EMBL" id="LFTY01000002">
    <property type="protein sequence ID" value="KMW56992.1"/>
    <property type="molecule type" value="Genomic_DNA"/>
</dbReference>
<dbReference type="Proteomes" id="UP000037178">
    <property type="component" value="Unassembled WGS sequence"/>
</dbReference>
<dbReference type="SUPFAM" id="SSF56349">
    <property type="entry name" value="DNA breaking-rejoining enzymes"/>
    <property type="match status" value="1"/>
</dbReference>
<evidence type="ECO:0000256" key="2">
    <source>
        <dbReference type="ARBA" id="ARBA00023125"/>
    </source>
</evidence>